<reference evidence="10" key="1">
    <citation type="journal article" date="2017" name="bioRxiv">
        <title>Comparative analysis of the genomes of Stylophora pistillata and Acropora digitifera provides evidence for extensive differences between species of corals.</title>
        <authorList>
            <person name="Voolstra C.R."/>
            <person name="Li Y."/>
            <person name="Liew Y.J."/>
            <person name="Baumgarten S."/>
            <person name="Zoccola D."/>
            <person name="Flot J.-F."/>
            <person name="Tambutte S."/>
            <person name="Allemand D."/>
            <person name="Aranda M."/>
        </authorList>
    </citation>
    <scope>NUCLEOTIDE SEQUENCE [LARGE SCALE GENOMIC DNA]</scope>
</reference>
<dbReference type="GO" id="GO:0008017">
    <property type="term" value="F:microtubule binding"/>
    <property type="evidence" value="ECO:0007669"/>
    <property type="project" value="TreeGrafter"/>
</dbReference>
<protein>
    <recommendedName>
        <fullName evidence="3">Cilia- and flagella-associated protein 157</fullName>
    </recommendedName>
</protein>
<evidence type="ECO:0000256" key="4">
    <source>
        <dbReference type="ARBA" id="ARBA00023054"/>
    </source>
</evidence>
<evidence type="ECO:0000313" key="9">
    <source>
        <dbReference type="EMBL" id="PFX28151.1"/>
    </source>
</evidence>
<keyword evidence="4 7" id="KW-0175">Coiled coil</keyword>
<comment type="similarity">
    <text evidence="2">Belongs to the CFAP157 family.</text>
</comment>
<comment type="caution">
    <text evidence="9">The sequence shown here is derived from an EMBL/GenBank/DDBJ whole genome shotgun (WGS) entry which is preliminary data.</text>
</comment>
<feature type="coiled-coil region" evidence="7">
    <location>
        <begin position="46"/>
        <end position="190"/>
    </location>
</feature>
<feature type="coiled-coil region" evidence="7">
    <location>
        <begin position="239"/>
        <end position="353"/>
    </location>
</feature>
<keyword evidence="5" id="KW-0969">Cilium</keyword>
<feature type="region of interest" description="Disordered" evidence="8">
    <location>
        <begin position="482"/>
        <end position="501"/>
    </location>
</feature>
<dbReference type="STRING" id="50429.A0A2B4SE49"/>
<feature type="region of interest" description="Disordered" evidence="8">
    <location>
        <begin position="1"/>
        <end position="32"/>
    </location>
</feature>
<evidence type="ECO:0000256" key="5">
    <source>
        <dbReference type="ARBA" id="ARBA00023069"/>
    </source>
</evidence>
<dbReference type="PANTHER" id="PTHR31954">
    <property type="entry name" value="CILIA- AND FLAGELLA-ASSOCIATED PROTEIN 157"/>
    <property type="match status" value="1"/>
</dbReference>
<evidence type="ECO:0000256" key="6">
    <source>
        <dbReference type="ARBA" id="ARBA00023273"/>
    </source>
</evidence>
<keyword evidence="10" id="KW-1185">Reference proteome</keyword>
<evidence type="ECO:0000256" key="8">
    <source>
        <dbReference type="SAM" id="MobiDB-lite"/>
    </source>
</evidence>
<organism evidence="9 10">
    <name type="scientific">Stylophora pistillata</name>
    <name type="common">Smooth cauliflower coral</name>
    <dbReference type="NCBI Taxonomy" id="50429"/>
    <lineage>
        <taxon>Eukaryota</taxon>
        <taxon>Metazoa</taxon>
        <taxon>Cnidaria</taxon>
        <taxon>Anthozoa</taxon>
        <taxon>Hexacorallia</taxon>
        <taxon>Scleractinia</taxon>
        <taxon>Astrocoeniina</taxon>
        <taxon>Pocilloporidae</taxon>
        <taxon>Stylophora</taxon>
    </lineage>
</organism>
<feature type="compositionally biased region" description="Basic residues" evidence="8">
    <location>
        <begin position="1"/>
        <end position="22"/>
    </location>
</feature>
<sequence length="557" mass="62994">MPPKKKGKKSGKKKKSGKRSAKKSPSAAPSSDVLNELSKEYFLLQIRDLEGRLVRYQKKCDELEIANQEYRSHYEQQTTDKREIVSFLKKQLEQRADEIADLQDRLIGLQQAKDGEKDQYEVQLATLRTEMQEIKDQLTSENMVLGGKLASLEEFRVQKEDLMAKFAKMEEELEKQQKDHKEVIYNLERKAVVDKDRLKKEMVLRLNQVAAEFRKVSNKQMAETTKRTIRENVSINAQLAKMSDKTMELIQENDELRTKEKKMKMQVDMLEHKEKELAKKNSSNQKIIRMLAEKAKQQEEMLLEYEEGEANRKDLESELDLLRAQVDSMKAELKSTTEKKESLESELAKVTKDRDLSMKKKDELTGILSQAAQALRSSLVAPTVVNGKPDEAEAIAQRENLVQTLLGILNDAVTFGVGPSAKDFMPPRKTSGYSSPSPDIGRHIHKKKETLPSKAQVVAAAVNRPLPHYKLGDLGIVPRSHPKLGERPGASSPLAPISRQTRSVGVQTVSAQKAMFFADQLLSKRSPTSSNPSMSRDYKSPIRTELPVGTGSRGRIP</sequence>
<evidence type="ECO:0000256" key="7">
    <source>
        <dbReference type="SAM" id="Coils"/>
    </source>
</evidence>
<evidence type="ECO:0000256" key="2">
    <source>
        <dbReference type="ARBA" id="ARBA00010841"/>
    </source>
</evidence>
<name>A0A2B4SE49_STYPI</name>
<dbReference type="InterPro" id="IPR038844">
    <property type="entry name" value="CFAP157"/>
</dbReference>
<evidence type="ECO:0000313" key="10">
    <source>
        <dbReference type="Proteomes" id="UP000225706"/>
    </source>
</evidence>
<feature type="compositionally biased region" description="Polar residues" evidence="8">
    <location>
        <begin position="523"/>
        <end position="534"/>
    </location>
</feature>
<dbReference type="AlphaFoldDB" id="A0A2B4SE49"/>
<keyword evidence="6" id="KW-0966">Cell projection</keyword>
<evidence type="ECO:0000256" key="3">
    <source>
        <dbReference type="ARBA" id="ARBA00014087"/>
    </source>
</evidence>
<comment type="subcellular location">
    <subcellularLocation>
        <location evidence="1">Cell projection</location>
        <location evidence="1">Cilium</location>
    </subcellularLocation>
</comment>
<dbReference type="OrthoDB" id="166611at2759"/>
<feature type="region of interest" description="Disordered" evidence="8">
    <location>
        <begin position="520"/>
        <end position="557"/>
    </location>
</feature>
<gene>
    <name evidence="9" type="ORF">AWC38_SpisGene7127</name>
</gene>
<proteinExistence type="inferred from homology"/>
<accession>A0A2B4SE49</accession>
<evidence type="ECO:0000256" key="1">
    <source>
        <dbReference type="ARBA" id="ARBA00004138"/>
    </source>
</evidence>
<dbReference type="Proteomes" id="UP000225706">
    <property type="component" value="Unassembled WGS sequence"/>
</dbReference>
<dbReference type="PANTHER" id="PTHR31954:SF1">
    <property type="entry name" value="CILIA- AND FLAGELLA-ASSOCIATED PROTEIN 157"/>
    <property type="match status" value="1"/>
</dbReference>
<dbReference type="EMBL" id="LSMT01000089">
    <property type="protein sequence ID" value="PFX28151.1"/>
    <property type="molecule type" value="Genomic_DNA"/>
</dbReference>
<dbReference type="GO" id="GO:0036064">
    <property type="term" value="C:ciliary basal body"/>
    <property type="evidence" value="ECO:0007669"/>
    <property type="project" value="TreeGrafter"/>
</dbReference>